<proteinExistence type="inferred from homology"/>
<organism evidence="12 13">
    <name type="scientific">Henriciella mobilis</name>
    <dbReference type="NCBI Taxonomy" id="2305467"/>
    <lineage>
        <taxon>Bacteria</taxon>
        <taxon>Pseudomonadati</taxon>
        <taxon>Pseudomonadota</taxon>
        <taxon>Alphaproteobacteria</taxon>
        <taxon>Hyphomonadales</taxon>
        <taxon>Hyphomonadaceae</taxon>
        <taxon>Henriciella</taxon>
    </lineage>
</organism>
<evidence type="ECO:0000256" key="3">
    <source>
        <dbReference type="ARBA" id="ARBA00022670"/>
    </source>
</evidence>
<comment type="pathway">
    <text evidence="9">Protein modification; lipoprotein biosynthesis (signal peptide cleavage).</text>
</comment>
<sequence length="167" mass="18265">MTQHVRWLGTSIAVVILIADLSTKATMIPYLTESGGLVELLPFVDLRLGYNRGVSFGLLSSNSEWAPWALAFIAFIVSAYLAMRLWRATYKHDAIWAGLIIGGALGNAIDRLIDGVVTDFIDIHVLGFHWPTFNLADIAIVLGLAIVMLKGMRPSEKQIVANQDTIG</sequence>
<accession>A0A399RAB3</accession>
<protein>
    <recommendedName>
        <fullName evidence="9">Lipoprotein signal peptidase</fullName>
        <ecNumber evidence="9">3.4.23.36</ecNumber>
    </recommendedName>
    <alternativeName>
        <fullName evidence="9">Prolipoprotein signal peptidase</fullName>
    </alternativeName>
    <alternativeName>
        <fullName evidence="9">Signal peptidase II</fullName>
        <shortName evidence="9">SPase II</shortName>
    </alternativeName>
</protein>
<name>A0A399RAB3_9PROT</name>
<dbReference type="EC" id="3.4.23.36" evidence="9"/>
<keyword evidence="5 9" id="KW-0064">Aspartyl protease</keyword>
<dbReference type="OrthoDB" id="9810259at2"/>
<dbReference type="RefSeq" id="WP_084391394.1">
    <property type="nucleotide sequence ID" value="NZ_QWFX01000016.1"/>
</dbReference>
<dbReference type="Proteomes" id="UP000266385">
    <property type="component" value="Unassembled WGS sequence"/>
</dbReference>
<evidence type="ECO:0000256" key="2">
    <source>
        <dbReference type="ARBA" id="ARBA00022475"/>
    </source>
</evidence>
<evidence type="ECO:0000256" key="1">
    <source>
        <dbReference type="ARBA" id="ARBA00006139"/>
    </source>
</evidence>
<evidence type="ECO:0000256" key="8">
    <source>
        <dbReference type="ARBA" id="ARBA00023136"/>
    </source>
</evidence>
<dbReference type="GO" id="GO:0005886">
    <property type="term" value="C:plasma membrane"/>
    <property type="evidence" value="ECO:0007669"/>
    <property type="project" value="UniProtKB-SubCell"/>
</dbReference>
<dbReference type="PROSITE" id="PS00855">
    <property type="entry name" value="SPASE_II"/>
    <property type="match status" value="1"/>
</dbReference>
<keyword evidence="6 9" id="KW-0378">Hydrolase</keyword>
<comment type="catalytic activity">
    <reaction evidence="9 10">
        <text>Release of signal peptides from bacterial membrane prolipoproteins. Hydrolyzes -Xaa-Yaa-Zaa-|-(S,diacylglyceryl)Cys-, in which Xaa is hydrophobic (preferably Leu), and Yaa (Ala or Ser) and Zaa (Gly or Ala) have small, neutral side chains.</text>
        <dbReference type="EC" id="3.4.23.36"/>
    </reaction>
</comment>
<dbReference type="HAMAP" id="MF_00161">
    <property type="entry name" value="LspA"/>
    <property type="match status" value="1"/>
</dbReference>
<dbReference type="GO" id="GO:0004190">
    <property type="term" value="F:aspartic-type endopeptidase activity"/>
    <property type="evidence" value="ECO:0007669"/>
    <property type="project" value="UniProtKB-UniRule"/>
</dbReference>
<dbReference type="PANTHER" id="PTHR33695:SF1">
    <property type="entry name" value="LIPOPROTEIN SIGNAL PEPTIDASE"/>
    <property type="match status" value="1"/>
</dbReference>
<keyword evidence="3 9" id="KW-0645">Protease</keyword>
<keyword evidence="13" id="KW-1185">Reference proteome</keyword>
<keyword evidence="8 9" id="KW-0472">Membrane</keyword>
<dbReference type="PANTHER" id="PTHR33695">
    <property type="entry name" value="LIPOPROTEIN SIGNAL PEPTIDASE"/>
    <property type="match status" value="1"/>
</dbReference>
<keyword evidence="7 9" id="KW-1133">Transmembrane helix</keyword>
<evidence type="ECO:0000256" key="5">
    <source>
        <dbReference type="ARBA" id="ARBA00022750"/>
    </source>
</evidence>
<gene>
    <name evidence="9 12" type="primary">lspA</name>
    <name evidence="12" type="ORF">D1223_15880</name>
</gene>
<feature type="active site" evidence="9">
    <location>
        <position position="137"/>
    </location>
</feature>
<evidence type="ECO:0000256" key="4">
    <source>
        <dbReference type="ARBA" id="ARBA00022692"/>
    </source>
</evidence>
<evidence type="ECO:0000256" key="6">
    <source>
        <dbReference type="ARBA" id="ARBA00022801"/>
    </source>
</evidence>
<evidence type="ECO:0000313" key="13">
    <source>
        <dbReference type="Proteomes" id="UP000266385"/>
    </source>
</evidence>
<dbReference type="InterPro" id="IPR001872">
    <property type="entry name" value="Peptidase_A8"/>
</dbReference>
<reference evidence="12 13" key="1">
    <citation type="submission" date="2018-08" db="EMBL/GenBank/DDBJ databases">
        <title>Henriciella mobilis sp. nov., isolated from seawater.</title>
        <authorList>
            <person name="Cheng H."/>
            <person name="Wu Y.-H."/>
            <person name="Xu X.-W."/>
            <person name="Guo L.-L."/>
        </authorList>
    </citation>
    <scope>NUCLEOTIDE SEQUENCE [LARGE SCALE GENOMIC DNA]</scope>
    <source>
        <strain evidence="12 13">JN25</strain>
    </source>
</reference>
<evidence type="ECO:0000256" key="7">
    <source>
        <dbReference type="ARBA" id="ARBA00022989"/>
    </source>
</evidence>
<dbReference type="GO" id="GO:0006508">
    <property type="term" value="P:proteolysis"/>
    <property type="evidence" value="ECO:0007669"/>
    <property type="project" value="UniProtKB-KW"/>
</dbReference>
<feature type="transmembrane region" description="Helical" evidence="9">
    <location>
        <begin position="94"/>
        <end position="113"/>
    </location>
</feature>
<comment type="function">
    <text evidence="9 10">This protein specifically catalyzes the removal of signal peptides from prolipoproteins.</text>
</comment>
<comment type="subcellular location">
    <subcellularLocation>
        <location evidence="9">Cell membrane</location>
        <topology evidence="9">Multi-pass membrane protein</topology>
    </subcellularLocation>
</comment>
<dbReference type="PRINTS" id="PR00781">
    <property type="entry name" value="LIPOSIGPTASE"/>
</dbReference>
<evidence type="ECO:0000256" key="11">
    <source>
        <dbReference type="RuleBase" id="RU004181"/>
    </source>
</evidence>
<evidence type="ECO:0000313" key="12">
    <source>
        <dbReference type="EMBL" id="RIJ26459.1"/>
    </source>
</evidence>
<dbReference type="Pfam" id="PF01252">
    <property type="entry name" value="Peptidase_A8"/>
    <property type="match status" value="1"/>
</dbReference>
<feature type="transmembrane region" description="Helical" evidence="9">
    <location>
        <begin position="7"/>
        <end position="31"/>
    </location>
</feature>
<comment type="caution">
    <text evidence="12">The sequence shown here is derived from an EMBL/GenBank/DDBJ whole genome shotgun (WGS) entry which is preliminary data.</text>
</comment>
<dbReference type="GeneID" id="92500558"/>
<feature type="transmembrane region" description="Helical" evidence="9">
    <location>
        <begin position="65"/>
        <end position="82"/>
    </location>
</feature>
<dbReference type="NCBIfam" id="TIGR00077">
    <property type="entry name" value="lspA"/>
    <property type="match status" value="1"/>
</dbReference>
<dbReference type="UniPathway" id="UPA00665"/>
<dbReference type="EMBL" id="QWFX01000016">
    <property type="protein sequence ID" value="RIJ26459.1"/>
    <property type="molecule type" value="Genomic_DNA"/>
</dbReference>
<feature type="active site" evidence="9">
    <location>
        <position position="119"/>
    </location>
</feature>
<comment type="similarity">
    <text evidence="1 9 11">Belongs to the peptidase A8 family.</text>
</comment>
<keyword evidence="2 9" id="KW-1003">Cell membrane</keyword>
<dbReference type="AlphaFoldDB" id="A0A399RAB3"/>
<keyword evidence="4 9" id="KW-0812">Transmembrane</keyword>
<evidence type="ECO:0000256" key="9">
    <source>
        <dbReference type="HAMAP-Rule" id="MF_00161"/>
    </source>
</evidence>
<feature type="transmembrane region" description="Helical" evidence="9">
    <location>
        <begin position="133"/>
        <end position="149"/>
    </location>
</feature>
<evidence type="ECO:0000256" key="10">
    <source>
        <dbReference type="RuleBase" id="RU000594"/>
    </source>
</evidence>